<dbReference type="GO" id="GO:0003677">
    <property type="term" value="F:DNA binding"/>
    <property type="evidence" value="ECO:0007669"/>
    <property type="project" value="InterPro"/>
</dbReference>
<name>A0A369C216_9GAMM</name>
<gene>
    <name evidence="3" type="ORF">DFQ59_10840</name>
</gene>
<dbReference type="EMBL" id="QPJY01000008">
    <property type="protein sequence ID" value="RCX28012.1"/>
    <property type="molecule type" value="Genomic_DNA"/>
</dbReference>
<feature type="domain" description="Antitoxin Xre/MbcA/ParS-like toxin-binding" evidence="1">
    <location>
        <begin position="67"/>
        <end position="116"/>
    </location>
</feature>
<dbReference type="InterPro" id="IPR011979">
    <property type="entry name" value="Antitox_Xre"/>
</dbReference>
<proteinExistence type="predicted"/>
<organism evidence="3 4">
    <name type="scientific">Thioalbus denitrificans</name>
    <dbReference type="NCBI Taxonomy" id="547122"/>
    <lineage>
        <taxon>Bacteria</taxon>
        <taxon>Pseudomonadati</taxon>
        <taxon>Pseudomonadota</taxon>
        <taxon>Gammaproteobacteria</taxon>
        <taxon>Chromatiales</taxon>
        <taxon>Ectothiorhodospiraceae</taxon>
        <taxon>Thioalbus</taxon>
    </lineage>
</organism>
<comment type="caution">
    <text evidence="3">The sequence shown here is derived from an EMBL/GenBank/DDBJ whole genome shotgun (WGS) entry which is preliminary data.</text>
</comment>
<dbReference type="InterPro" id="IPR046847">
    <property type="entry name" value="Xre-like_HTH"/>
</dbReference>
<keyword evidence="4" id="KW-1185">Reference proteome</keyword>
<dbReference type="Pfam" id="PF09722">
    <property type="entry name" value="Xre_MbcA_ParS_C"/>
    <property type="match status" value="1"/>
</dbReference>
<dbReference type="NCBIfam" id="TIGR02293">
    <property type="entry name" value="TAS_TIGR02293"/>
    <property type="match status" value="1"/>
</dbReference>
<reference evidence="3 4" key="1">
    <citation type="submission" date="2018-07" db="EMBL/GenBank/DDBJ databases">
        <title>Genomic Encyclopedia of Type Strains, Phase IV (KMG-IV): sequencing the most valuable type-strain genomes for metagenomic binning, comparative biology and taxonomic classification.</title>
        <authorList>
            <person name="Goeker M."/>
        </authorList>
    </citation>
    <scope>NUCLEOTIDE SEQUENCE [LARGE SCALE GENOMIC DNA]</scope>
    <source>
        <strain evidence="3 4">DSM 26407</strain>
    </source>
</reference>
<evidence type="ECO:0000259" key="2">
    <source>
        <dbReference type="Pfam" id="PF20432"/>
    </source>
</evidence>
<feature type="domain" description="Antitoxin Xre-like helix-turn-helix" evidence="2">
    <location>
        <begin position="2"/>
        <end position="62"/>
    </location>
</feature>
<dbReference type="InterPro" id="IPR024467">
    <property type="entry name" value="Xre/MbcA/ParS-like_toxin-bd"/>
</dbReference>
<dbReference type="AlphaFoldDB" id="A0A369C216"/>
<sequence length="119" mass="13350">MAEEIRQGLSVRTVPELMSFLGIKEDRVLHIIGLNKRTYQRRKAENRPLDPEQSDKVFRLARIGSRAEEIFGDSEPANAWLKAPNRALGGQVPVDLLDTDAGAEAVEEVLTRIEYGVYS</sequence>
<evidence type="ECO:0000313" key="4">
    <source>
        <dbReference type="Proteomes" id="UP000252707"/>
    </source>
</evidence>
<dbReference type="Proteomes" id="UP000252707">
    <property type="component" value="Unassembled WGS sequence"/>
</dbReference>
<protein>
    <submittedName>
        <fullName evidence="3">Putative toxin-antitoxin system antitoxin component (TIGR02293 family)</fullName>
    </submittedName>
</protein>
<evidence type="ECO:0000313" key="3">
    <source>
        <dbReference type="EMBL" id="RCX28012.1"/>
    </source>
</evidence>
<evidence type="ECO:0000259" key="1">
    <source>
        <dbReference type="Pfam" id="PF09722"/>
    </source>
</evidence>
<dbReference type="Pfam" id="PF20432">
    <property type="entry name" value="Xre-like-HTH"/>
    <property type="match status" value="1"/>
</dbReference>
<accession>A0A369C216</accession>